<dbReference type="InterPro" id="IPR036986">
    <property type="entry name" value="S4_RNA-bd_sf"/>
</dbReference>
<dbReference type="NCBIfam" id="TIGR02988">
    <property type="entry name" value="YaaA_near_RecF"/>
    <property type="match status" value="1"/>
</dbReference>
<dbReference type="SUPFAM" id="SSF55174">
    <property type="entry name" value="Alpha-L RNA-binding motif"/>
    <property type="match status" value="1"/>
</dbReference>
<proteinExistence type="predicted"/>
<comment type="caution">
    <text evidence="2">The sequence shown here is derived from an EMBL/GenBank/DDBJ whole genome shotgun (WGS) entry which is preliminary data.</text>
</comment>
<dbReference type="InterPro" id="IPR014330">
    <property type="entry name" value="RNA-bd_S4-rel_YaaA"/>
</dbReference>
<reference evidence="2 3" key="1">
    <citation type="submission" date="2020-08" db="EMBL/GenBank/DDBJ databases">
        <title>A Genomic Blueprint of the Chicken Gut Microbiome.</title>
        <authorList>
            <person name="Gilroy R."/>
            <person name="Ravi A."/>
            <person name="Getino M."/>
            <person name="Pursley I."/>
            <person name="Horton D.L."/>
            <person name="Alikhan N.-F."/>
            <person name="Baker D."/>
            <person name="Gharbi K."/>
            <person name="Hall N."/>
            <person name="Watson M."/>
            <person name="Adriaenssens E.M."/>
            <person name="Foster-Nyarko E."/>
            <person name="Jarju S."/>
            <person name="Secka A."/>
            <person name="Antonio M."/>
            <person name="Oren A."/>
            <person name="Chaudhuri R."/>
            <person name="La Ragione R.M."/>
            <person name="Hildebrand F."/>
            <person name="Pallen M.J."/>
        </authorList>
    </citation>
    <scope>NUCLEOTIDE SEQUENCE [LARGE SCALE GENOMIC DNA]</scope>
    <source>
        <strain evidence="2 3">Sa3CUA8</strain>
    </source>
</reference>
<accession>A0ABR8PMZ7</accession>
<dbReference type="EMBL" id="JACSQY010000015">
    <property type="protein sequence ID" value="MBD7909557.1"/>
    <property type="molecule type" value="Genomic_DNA"/>
</dbReference>
<name>A0ABR8PMZ7_9BACL</name>
<dbReference type="RefSeq" id="WP_191691889.1">
    <property type="nucleotide sequence ID" value="NZ_JACSQY010000015.1"/>
</dbReference>
<evidence type="ECO:0000313" key="2">
    <source>
        <dbReference type="EMBL" id="MBD7909557.1"/>
    </source>
</evidence>
<dbReference type="Pfam" id="PF13275">
    <property type="entry name" value="S4_2"/>
    <property type="match status" value="1"/>
</dbReference>
<evidence type="ECO:0000256" key="1">
    <source>
        <dbReference type="PROSITE-ProRule" id="PRU00182"/>
    </source>
</evidence>
<dbReference type="Gene3D" id="3.10.290.10">
    <property type="entry name" value="RNA-binding S4 domain"/>
    <property type="match status" value="1"/>
</dbReference>
<evidence type="ECO:0000313" key="3">
    <source>
        <dbReference type="Proteomes" id="UP000659496"/>
    </source>
</evidence>
<sequence length="79" mass="8951">MEEIHFNTEYVTLGQLLKMANVISSGGMAKWFLSENVIYVNGEEEQRRGRKLYDGDLVMVPGAGKYKLIADPYGTRDVH</sequence>
<organism evidence="2 3">
    <name type="scientific">Sporosarcina gallistercoris</name>
    <dbReference type="NCBI Taxonomy" id="2762245"/>
    <lineage>
        <taxon>Bacteria</taxon>
        <taxon>Bacillati</taxon>
        <taxon>Bacillota</taxon>
        <taxon>Bacilli</taxon>
        <taxon>Bacillales</taxon>
        <taxon>Caryophanaceae</taxon>
        <taxon>Sporosarcina</taxon>
    </lineage>
</organism>
<dbReference type="PROSITE" id="PS50889">
    <property type="entry name" value="S4"/>
    <property type="match status" value="1"/>
</dbReference>
<keyword evidence="1" id="KW-0694">RNA-binding</keyword>
<keyword evidence="3" id="KW-1185">Reference proteome</keyword>
<dbReference type="Proteomes" id="UP000659496">
    <property type="component" value="Unassembled WGS sequence"/>
</dbReference>
<gene>
    <name evidence="2" type="primary">yaaA</name>
    <name evidence="2" type="ORF">H9659_14565</name>
</gene>
<protein>
    <submittedName>
        <fullName evidence="2">S4 domain-containing protein YaaA</fullName>
    </submittedName>
</protein>